<dbReference type="OrthoDB" id="5419132at2759"/>
<dbReference type="Proteomes" id="UP000258309">
    <property type="component" value="Unassembled WGS sequence"/>
</dbReference>
<feature type="transmembrane region" description="Helical" evidence="2">
    <location>
        <begin position="145"/>
        <end position="166"/>
    </location>
</feature>
<name>A0A3E2HNQ5_SCYLI</name>
<sequence length="254" mass="26838">MSTLRPSSAPSAAATPPAPAAPSSRPVPGPPSIYHILLGLSVMTLGTILFWSVSRSLAIHRVSTPLYQIAAPNRAGHFDSSADTCRLATCVHSLQCSSDEQLSSLVSRFEVQVRQLEALAPHFSAYMTEKDSRTPREDTSQAEEVIITAVVVLFIVVIKIVGLVLLNDALDRISQRQSTRAIALGIIGANIGAFWAISGFAMTMANGGEVKWDHVMLLCLLGLDVGCILGGVMAFGKTAGLNDCPGRATNGGHC</sequence>
<feature type="transmembrane region" description="Helical" evidence="2">
    <location>
        <begin position="215"/>
        <end position="235"/>
    </location>
</feature>
<protein>
    <submittedName>
        <fullName evidence="3">Uncharacterized protein</fullName>
    </submittedName>
</protein>
<feature type="transmembrane region" description="Helical" evidence="2">
    <location>
        <begin position="181"/>
        <end position="203"/>
    </location>
</feature>
<proteinExistence type="predicted"/>
<feature type="region of interest" description="Disordered" evidence="1">
    <location>
        <begin position="1"/>
        <end position="26"/>
    </location>
</feature>
<feature type="non-terminal residue" evidence="3">
    <location>
        <position position="1"/>
    </location>
</feature>
<keyword evidence="2" id="KW-1133">Transmembrane helix</keyword>
<keyword evidence="2" id="KW-0472">Membrane</keyword>
<comment type="caution">
    <text evidence="3">The sequence shown here is derived from an EMBL/GenBank/DDBJ whole genome shotgun (WGS) entry which is preliminary data.</text>
</comment>
<keyword evidence="4" id="KW-1185">Reference proteome</keyword>
<organism evidence="3 4">
    <name type="scientific">Scytalidium lignicola</name>
    <name type="common">Hyphomycete</name>
    <dbReference type="NCBI Taxonomy" id="5539"/>
    <lineage>
        <taxon>Eukaryota</taxon>
        <taxon>Fungi</taxon>
        <taxon>Dikarya</taxon>
        <taxon>Ascomycota</taxon>
        <taxon>Pezizomycotina</taxon>
        <taxon>Leotiomycetes</taxon>
        <taxon>Leotiomycetes incertae sedis</taxon>
        <taxon>Scytalidium</taxon>
    </lineage>
</organism>
<keyword evidence="2" id="KW-0812">Transmembrane</keyword>
<evidence type="ECO:0000256" key="2">
    <source>
        <dbReference type="SAM" id="Phobius"/>
    </source>
</evidence>
<accession>A0A3E2HNQ5</accession>
<dbReference type="EMBL" id="NCSJ02000014">
    <property type="protein sequence ID" value="RFU34977.1"/>
    <property type="molecule type" value="Genomic_DNA"/>
</dbReference>
<feature type="transmembrane region" description="Helical" evidence="2">
    <location>
        <begin position="33"/>
        <end position="53"/>
    </location>
</feature>
<evidence type="ECO:0000256" key="1">
    <source>
        <dbReference type="SAM" id="MobiDB-lite"/>
    </source>
</evidence>
<gene>
    <name evidence="3" type="ORF">B7463_g1428</name>
</gene>
<reference evidence="3 4" key="1">
    <citation type="submission" date="2018-05" db="EMBL/GenBank/DDBJ databases">
        <title>Draft genome sequence of Scytalidium lignicola DSM 105466, a ubiquitous saprotrophic fungus.</title>
        <authorList>
            <person name="Buettner E."/>
            <person name="Gebauer A.M."/>
            <person name="Hofrichter M."/>
            <person name="Liers C."/>
            <person name="Kellner H."/>
        </authorList>
    </citation>
    <scope>NUCLEOTIDE SEQUENCE [LARGE SCALE GENOMIC DNA]</scope>
    <source>
        <strain evidence="3 4">DSM 105466</strain>
    </source>
</reference>
<feature type="non-terminal residue" evidence="3">
    <location>
        <position position="254"/>
    </location>
</feature>
<feature type="compositionally biased region" description="Pro residues" evidence="1">
    <location>
        <begin position="16"/>
        <end position="26"/>
    </location>
</feature>
<feature type="compositionally biased region" description="Low complexity" evidence="1">
    <location>
        <begin position="1"/>
        <end position="15"/>
    </location>
</feature>
<dbReference type="AlphaFoldDB" id="A0A3E2HNQ5"/>
<evidence type="ECO:0000313" key="4">
    <source>
        <dbReference type="Proteomes" id="UP000258309"/>
    </source>
</evidence>
<evidence type="ECO:0000313" key="3">
    <source>
        <dbReference type="EMBL" id="RFU34977.1"/>
    </source>
</evidence>